<dbReference type="EMBL" id="QWLL01000005">
    <property type="protein sequence ID" value="RII80262.1"/>
    <property type="molecule type" value="Genomic_DNA"/>
</dbReference>
<organism evidence="3 4">
    <name type="scientific">Pseudomonas monteilii</name>
    <dbReference type="NCBI Taxonomy" id="76759"/>
    <lineage>
        <taxon>Bacteria</taxon>
        <taxon>Pseudomonadati</taxon>
        <taxon>Pseudomonadota</taxon>
        <taxon>Gammaproteobacteria</taxon>
        <taxon>Pseudomonadales</taxon>
        <taxon>Pseudomonadaceae</taxon>
        <taxon>Pseudomonas</taxon>
    </lineage>
</organism>
<accession>A0A399MEJ6</accession>
<protein>
    <submittedName>
        <fullName evidence="3">AsmA family protein</fullName>
    </submittedName>
</protein>
<proteinExistence type="predicted"/>
<dbReference type="AlphaFoldDB" id="A0A399MEJ6"/>
<dbReference type="PANTHER" id="PTHR30441:SF4">
    <property type="entry name" value="PROTEIN ASMA"/>
    <property type="match status" value="1"/>
</dbReference>
<evidence type="ECO:0000313" key="4">
    <source>
        <dbReference type="Proteomes" id="UP000265875"/>
    </source>
</evidence>
<dbReference type="PANTHER" id="PTHR30441">
    <property type="entry name" value="DUF748 DOMAIN-CONTAINING PROTEIN"/>
    <property type="match status" value="1"/>
</dbReference>
<dbReference type="InterPro" id="IPR052894">
    <property type="entry name" value="AsmA-related"/>
</dbReference>
<evidence type="ECO:0000313" key="3">
    <source>
        <dbReference type="EMBL" id="RII80262.1"/>
    </source>
</evidence>
<reference evidence="3 4" key="1">
    <citation type="submission" date="2018-08" db="EMBL/GenBank/DDBJ databases">
        <title>Draft genome sequence of the cyanotroph, Pseudomonas monteilii BCN3.</title>
        <authorList>
            <person name="Jones L.B."/>
            <person name="Kunz D.A."/>
        </authorList>
    </citation>
    <scope>NUCLEOTIDE SEQUENCE [LARGE SCALE GENOMIC DNA]</scope>
    <source>
        <strain evidence="3 4">BCN3</strain>
    </source>
</reference>
<evidence type="ECO:0000256" key="1">
    <source>
        <dbReference type="SAM" id="MobiDB-lite"/>
    </source>
</evidence>
<dbReference type="InterPro" id="IPR007844">
    <property type="entry name" value="AsmA"/>
</dbReference>
<dbReference type="Pfam" id="PF05170">
    <property type="entry name" value="AsmA"/>
    <property type="match status" value="1"/>
</dbReference>
<sequence length="752" mass="80711">MKAFGKILGLGLLGLLLIIVALGFALTHLFDPNDYKDEIRQLARDKANVELTLDGDIGWSLFPWLGLELHEASIATLAKPKEPFADLQMLGLSVRVLPLLRREVQMSDVRVEGLNLTLARDEHGHGNWEDIGKPLPAQNATPADAQANAAVQAPAEQKPAPAEGNERAVKLDIDSLTVNNARVQYTDAKTGQSYSAESIQLSTGPVHEGANIPLKASAFISASEPNIKARTELAGELRFDRKLKRYNFEDMRLSGETSGEPTGGKTVTFAAQGQLLVDLAANVASWNGLKVSANQLRVLGELNLRDLDKAPQLSGGLSIAQFNLRTFLDSIGRPLPATNDPAAFGKLELVTRLQGTSNSLALEDLAVKLDDSTFSGRVAVEDFAKQALRLQLKGDAFDADRYFPAKSEEAKGATAARQAEVKQQEASAVAGAGTTPLPNAPTQVAWSDDKLLPVDRLRALDLQADLAFGSLTLDKLPIEDAQLKAIGQGGLLTLQTLRGELYNGTFEAKGTVDVRPAVPQLGVNTNIQRVPVEHFIKTEGKEQAPPVKGLLTLTSDLTATGNSQKALVDTLNGSANFTINDGVLVNANLEQQLCQAIATLNRKTLSGEPRGKDTPFQELRGSLVVRNGVASNPDLKARIPGLTVNGNGDLDLRVLGMDYNVGVIVEGDQRAMPDPACQVNERYVGVEVPLRCRGPLELGAKACRLDQNGLGKVAAKLAGNRLKDKIDEKLDEKLGDKVSPEVKDALKGLFKR</sequence>
<dbReference type="GO" id="GO:0090313">
    <property type="term" value="P:regulation of protein targeting to membrane"/>
    <property type="evidence" value="ECO:0007669"/>
    <property type="project" value="TreeGrafter"/>
</dbReference>
<feature type="domain" description="AsmA" evidence="2">
    <location>
        <begin position="1"/>
        <end position="635"/>
    </location>
</feature>
<dbReference type="GO" id="GO:0005886">
    <property type="term" value="C:plasma membrane"/>
    <property type="evidence" value="ECO:0007669"/>
    <property type="project" value="TreeGrafter"/>
</dbReference>
<dbReference type="RefSeq" id="WP_119368537.1">
    <property type="nucleotide sequence ID" value="NZ_QWLL01000005.1"/>
</dbReference>
<gene>
    <name evidence="3" type="ORF">D0894_01440</name>
</gene>
<comment type="caution">
    <text evidence="3">The sequence shown here is derived from an EMBL/GenBank/DDBJ whole genome shotgun (WGS) entry which is preliminary data.</text>
</comment>
<dbReference type="Proteomes" id="UP000265875">
    <property type="component" value="Unassembled WGS sequence"/>
</dbReference>
<feature type="region of interest" description="Disordered" evidence="1">
    <location>
        <begin position="123"/>
        <end position="144"/>
    </location>
</feature>
<evidence type="ECO:0000259" key="2">
    <source>
        <dbReference type="Pfam" id="PF05170"/>
    </source>
</evidence>
<feature type="compositionally biased region" description="Basic and acidic residues" evidence="1">
    <location>
        <begin position="123"/>
        <end position="132"/>
    </location>
</feature>
<name>A0A399MEJ6_9PSED</name>